<keyword evidence="4" id="KW-1185">Reference proteome</keyword>
<evidence type="ECO:0000313" key="4">
    <source>
        <dbReference type="Proteomes" id="UP000708208"/>
    </source>
</evidence>
<evidence type="ECO:0000313" key="3">
    <source>
        <dbReference type="EMBL" id="CAG7710002.1"/>
    </source>
</evidence>
<dbReference type="InterPro" id="IPR004302">
    <property type="entry name" value="Cellulose/chitin-bd_N"/>
</dbReference>
<dbReference type="OrthoDB" id="64893at2759"/>
<sequence length="224" mass="25171">MRKLIRLRKHRMKIIFLCLLAVPSIYGHGRLMDPPNRSSIWRFQEFSHLNPPENYNDNELFCGGRTVQHDKNEGKCGECGDPYNDTRPRANEGGGTFAKGIIVRNYTTGQTIDVDVELTSSHKGYFEFRLCPWNQVNVPEEQTCFDRYLLPLADGSGTRMIVPTFQAGHYKTKVVLPSGVKCSQCVFQWTYITGNTWGSCGNGTSAIGCGPQENFRGCADVGIY</sequence>
<dbReference type="Pfam" id="PF03067">
    <property type="entry name" value="LPMO_10"/>
    <property type="match status" value="1"/>
</dbReference>
<dbReference type="AlphaFoldDB" id="A0A8J2JEV6"/>
<reference evidence="3" key="1">
    <citation type="submission" date="2021-06" db="EMBL/GenBank/DDBJ databases">
        <authorList>
            <person name="Hodson N. C."/>
            <person name="Mongue J. A."/>
            <person name="Jaron S. K."/>
        </authorList>
    </citation>
    <scope>NUCLEOTIDE SEQUENCE</scope>
</reference>
<evidence type="ECO:0000256" key="1">
    <source>
        <dbReference type="SAM" id="SignalP"/>
    </source>
</evidence>
<feature type="chain" id="PRO_5035215919" description="Chitin-binding type-4 domain-containing protein" evidence="1">
    <location>
        <begin position="28"/>
        <end position="224"/>
    </location>
</feature>
<protein>
    <recommendedName>
        <fullName evidence="2">Chitin-binding type-4 domain-containing protein</fullName>
    </recommendedName>
</protein>
<dbReference type="EMBL" id="CAJVCH010031597">
    <property type="protein sequence ID" value="CAG7710002.1"/>
    <property type="molecule type" value="Genomic_DNA"/>
</dbReference>
<feature type="domain" description="Chitin-binding type-4" evidence="2">
    <location>
        <begin position="28"/>
        <end position="221"/>
    </location>
</feature>
<keyword evidence="1" id="KW-0732">Signal</keyword>
<proteinExistence type="predicted"/>
<dbReference type="Proteomes" id="UP000708208">
    <property type="component" value="Unassembled WGS sequence"/>
</dbReference>
<feature type="signal peptide" evidence="1">
    <location>
        <begin position="1"/>
        <end position="27"/>
    </location>
</feature>
<gene>
    <name evidence="3" type="ORF">AFUS01_LOCUS4980</name>
</gene>
<accession>A0A8J2JEV6</accession>
<dbReference type="PANTHER" id="PTHR21113">
    <property type="entry name" value="AGAP001705-PA"/>
    <property type="match status" value="1"/>
</dbReference>
<dbReference type="PANTHER" id="PTHR21113:SF4">
    <property type="entry name" value="CHITIN-BINDING TYPE-4 DOMAIN-CONTAINING PROTEIN"/>
    <property type="match status" value="1"/>
</dbReference>
<organism evidence="3 4">
    <name type="scientific">Allacma fusca</name>
    <dbReference type="NCBI Taxonomy" id="39272"/>
    <lineage>
        <taxon>Eukaryota</taxon>
        <taxon>Metazoa</taxon>
        <taxon>Ecdysozoa</taxon>
        <taxon>Arthropoda</taxon>
        <taxon>Hexapoda</taxon>
        <taxon>Collembola</taxon>
        <taxon>Symphypleona</taxon>
        <taxon>Sminthuridae</taxon>
        <taxon>Allacma</taxon>
    </lineage>
</organism>
<evidence type="ECO:0000259" key="2">
    <source>
        <dbReference type="Pfam" id="PF03067"/>
    </source>
</evidence>
<name>A0A8J2JEV6_9HEXA</name>
<comment type="caution">
    <text evidence="3">The sequence shown here is derived from an EMBL/GenBank/DDBJ whole genome shotgun (WGS) entry which is preliminary data.</text>
</comment>